<evidence type="ECO:0000256" key="3">
    <source>
        <dbReference type="ARBA" id="ARBA00023274"/>
    </source>
</evidence>
<organism evidence="4 5">
    <name type="scientific">Mucuna pruriens</name>
    <name type="common">Velvet bean</name>
    <name type="synonym">Dolichos pruriens</name>
    <dbReference type="NCBI Taxonomy" id="157652"/>
    <lineage>
        <taxon>Eukaryota</taxon>
        <taxon>Viridiplantae</taxon>
        <taxon>Streptophyta</taxon>
        <taxon>Embryophyta</taxon>
        <taxon>Tracheophyta</taxon>
        <taxon>Spermatophyta</taxon>
        <taxon>Magnoliopsida</taxon>
        <taxon>eudicotyledons</taxon>
        <taxon>Gunneridae</taxon>
        <taxon>Pentapetalae</taxon>
        <taxon>rosids</taxon>
        <taxon>fabids</taxon>
        <taxon>Fabales</taxon>
        <taxon>Fabaceae</taxon>
        <taxon>Papilionoideae</taxon>
        <taxon>50 kb inversion clade</taxon>
        <taxon>NPAAA clade</taxon>
        <taxon>indigoferoid/millettioid clade</taxon>
        <taxon>Phaseoleae</taxon>
        <taxon>Mucuna</taxon>
    </lineage>
</organism>
<dbReference type="PANTHER" id="PTHR12899:SF5">
    <property type="entry name" value="RIBOSOMAL L18P_L5E FAMILY PROTEIN"/>
    <property type="match status" value="1"/>
</dbReference>
<keyword evidence="5" id="KW-1185">Reference proteome</keyword>
<gene>
    <name evidence="4" type="ORF">CR513_33764</name>
</gene>
<dbReference type="AlphaFoldDB" id="A0A371G436"/>
<dbReference type="GO" id="GO:1990904">
    <property type="term" value="C:ribonucleoprotein complex"/>
    <property type="evidence" value="ECO:0007669"/>
    <property type="project" value="UniProtKB-KW"/>
</dbReference>
<sequence>MEPFMLDVFISKCFVSASLTHKVTSKQVAVVDTNSKDIKVVLRLNDILQATISRSKSMRIELVSCIFGFHALVTSSQLEILYDRVN</sequence>
<name>A0A371G436_MUCPR</name>
<accession>A0A371G436</accession>
<comment type="similarity">
    <text evidence="1">Belongs to the universal ribosomal protein uL18 family.</text>
</comment>
<reference evidence="4" key="1">
    <citation type="submission" date="2018-05" db="EMBL/GenBank/DDBJ databases">
        <title>Draft genome of Mucuna pruriens seed.</title>
        <authorList>
            <person name="Nnadi N.E."/>
            <person name="Vos R."/>
            <person name="Hasami M.H."/>
            <person name="Devisetty U.K."/>
            <person name="Aguiy J.C."/>
        </authorList>
    </citation>
    <scope>NUCLEOTIDE SEQUENCE [LARGE SCALE GENOMIC DNA]</scope>
    <source>
        <strain evidence="4">JCA_2017</strain>
    </source>
</reference>
<dbReference type="OrthoDB" id="1932324at2759"/>
<evidence type="ECO:0000256" key="2">
    <source>
        <dbReference type="ARBA" id="ARBA00022980"/>
    </source>
</evidence>
<comment type="caution">
    <text evidence="4">The sequence shown here is derived from an EMBL/GenBank/DDBJ whole genome shotgun (WGS) entry which is preliminary data.</text>
</comment>
<dbReference type="EMBL" id="QJKJ01006875">
    <property type="protein sequence ID" value="RDX85093.1"/>
    <property type="molecule type" value="Genomic_DNA"/>
</dbReference>
<dbReference type="Proteomes" id="UP000257109">
    <property type="component" value="Unassembled WGS sequence"/>
</dbReference>
<dbReference type="GO" id="GO:0008097">
    <property type="term" value="F:5S rRNA binding"/>
    <property type="evidence" value="ECO:0007669"/>
    <property type="project" value="TreeGrafter"/>
</dbReference>
<dbReference type="InterPro" id="IPR005484">
    <property type="entry name" value="Ribosomal_uL18_bac/plant/anim"/>
</dbReference>
<keyword evidence="3" id="KW-0687">Ribonucleoprotein</keyword>
<dbReference type="STRING" id="157652.A0A371G436"/>
<evidence type="ECO:0000313" key="5">
    <source>
        <dbReference type="Proteomes" id="UP000257109"/>
    </source>
</evidence>
<keyword evidence="2" id="KW-0689">Ribosomal protein</keyword>
<proteinExistence type="inferred from homology"/>
<evidence type="ECO:0000313" key="4">
    <source>
        <dbReference type="EMBL" id="RDX85093.1"/>
    </source>
</evidence>
<dbReference type="GO" id="GO:0003735">
    <property type="term" value="F:structural constituent of ribosome"/>
    <property type="evidence" value="ECO:0007669"/>
    <property type="project" value="InterPro"/>
</dbReference>
<dbReference type="GO" id="GO:0006412">
    <property type="term" value="P:translation"/>
    <property type="evidence" value="ECO:0007669"/>
    <property type="project" value="InterPro"/>
</dbReference>
<evidence type="ECO:0000256" key="1">
    <source>
        <dbReference type="ARBA" id="ARBA00007116"/>
    </source>
</evidence>
<feature type="non-terminal residue" evidence="4">
    <location>
        <position position="1"/>
    </location>
</feature>
<dbReference type="GO" id="GO:0005840">
    <property type="term" value="C:ribosome"/>
    <property type="evidence" value="ECO:0007669"/>
    <property type="project" value="UniProtKB-KW"/>
</dbReference>
<protein>
    <submittedName>
        <fullName evidence="4">Uncharacterized protein</fullName>
    </submittedName>
</protein>
<dbReference type="PANTHER" id="PTHR12899">
    <property type="entry name" value="39S RIBOSOMAL PROTEIN L18, MITOCHONDRIAL"/>
    <property type="match status" value="1"/>
</dbReference>